<name>A0A841H6W1_9BACT</name>
<evidence type="ECO:0000313" key="6">
    <source>
        <dbReference type="EMBL" id="MBB6073439.1"/>
    </source>
</evidence>
<evidence type="ECO:0000259" key="5">
    <source>
        <dbReference type="Pfam" id="PF00676"/>
    </source>
</evidence>
<evidence type="ECO:0000256" key="2">
    <source>
        <dbReference type="ARBA" id="ARBA00023002"/>
    </source>
</evidence>
<evidence type="ECO:0000256" key="3">
    <source>
        <dbReference type="ARBA" id="ARBA00023052"/>
    </source>
</evidence>
<dbReference type="RefSeq" id="WP_170039100.1">
    <property type="nucleotide sequence ID" value="NZ_JABDTL010000002.1"/>
</dbReference>
<reference evidence="6 7" key="1">
    <citation type="submission" date="2020-08" db="EMBL/GenBank/DDBJ databases">
        <title>Genomic Encyclopedia of Type Strains, Phase IV (KMG-IV): sequencing the most valuable type-strain genomes for metagenomic binning, comparative biology and taxonomic classification.</title>
        <authorList>
            <person name="Goeker M."/>
        </authorList>
    </citation>
    <scope>NUCLEOTIDE SEQUENCE [LARGE SCALE GENOMIC DNA]</scope>
    <source>
        <strain evidence="6 7">DSM 29007</strain>
    </source>
</reference>
<dbReference type="GO" id="GO:0003863">
    <property type="term" value="F:branched-chain 2-oxo acid dehydrogenase activity"/>
    <property type="evidence" value="ECO:0007669"/>
    <property type="project" value="UniProtKB-EC"/>
</dbReference>
<dbReference type="InterPro" id="IPR029061">
    <property type="entry name" value="THDP-binding"/>
</dbReference>
<dbReference type="PANTHER" id="PTHR11516">
    <property type="entry name" value="PYRUVATE DEHYDROGENASE E1 COMPONENT, ALPHA SUBUNIT BACTERIAL AND ORGANELLAR"/>
    <property type="match status" value="1"/>
</dbReference>
<comment type="cofactor">
    <cofactor evidence="1">
        <name>thiamine diphosphate</name>
        <dbReference type="ChEBI" id="CHEBI:58937"/>
    </cofactor>
</comment>
<dbReference type="EMBL" id="JACHIA010000024">
    <property type="protein sequence ID" value="MBB6073439.1"/>
    <property type="molecule type" value="Genomic_DNA"/>
</dbReference>
<dbReference type="SUPFAM" id="SSF52518">
    <property type="entry name" value="Thiamin diphosphate-binding fold (THDP-binding)"/>
    <property type="match status" value="1"/>
</dbReference>
<evidence type="ECO:0000256" key="1">
    <source>
        <dbReference type="ARBA" id="ARBA00001964"/>
    </source>
</evidence>
<dbReference type="Proteomes" id="UP000582837">
    <property type="component" value="Unassembled WGS sequence"/>
</dbReference>
<keyword evidence="3" id="KW-0786">Thiamine pyrophosphate</keyword>
<dbReference type="EC" id="1.2.4.4" evidence="6"/>
<evidence type="ECO:0000313" key="7">
    <source>
        <dbReference type="Proteomes" id="UP000582837"/>
    </source>
</evidence>
<dbReference type="InterPro" id="IPR001017">
    <property type="entry name" value="DH_E1"/>
</dbReference>
<feature type="region of interest" description="Disordered" evidence="4">
    <location>
        <begin position="316"/>
        <end position="357"/>
    </location>
</feature>
<dbReference type="GO" id="GO:0004739">
    <property type="term" value="F:pyruvate dehydrogenase (acetyl-transferring) activity"/>
    <property type="evidence" value="ECO:0007669"/>
    <property type="project" value="UniProtKB-EC"/>
</dbReference>
<dbReference type="InterPro" id="IPR050642">
    <property type="entry name" value="PDH_E1_Alpha_Subunit"/>
</dbReference>
<dbReference type="GO" id="GO:0006086">
    <property type="term" value="P:pyruvate decarboxylation to acetyl-CoA"/>
    <property type="evidence" value="ECO:0007669"/>
    <property type="project" value="TreeGrafter"/>
</dbReference>
<comment type="caution">
    <text evidence="6">The sequence shown here is derived from an EMBL/GenBank/DDBJ whole genome shotgun (WGS) entry which is preliminary data.</text>
</comment>
<evidence type="ECO:0000256" key="4">
    <source>
        <dbReference type="SAM" id="MobiDB-lite"/>
    </source>
</evidence>
<dbReference type="CDD" id="cd02000">
    <property type="entry name" value="TPP_E1_PDC_ADC_BCADC"/>
    <property type="match status" value="1"/>
</dbReference>
<sequence>MATKTKTRTAAIPHGLTREQLLEMYRLVRLTRSLEEKLEVLFKQSKVVGGLFRSLGQEGESVASAFALNRRDDGTGDMLSPLIRNLGSMLTIGSRPVEVVKQYMAKADSLARGKELNIHITDYQRGFIGQISPLGDLIPVMAGVALTFKQRGQDRVGMVYIGDGATSTGAFHEGVNFAAVQRLPLVVIVENNQWAYSTPSKFMTAAKQFIDKAPGYGVAGEQVDGNDMLAVYAASKRAVDRARAGEGVTLLEFMTYRRKGHAQHDAQTYVDPAEIEHWASTNDPIDRYVKTLVDNGWATAEELTAIGADIDRELDEAVAEAEQSPLPEPEEALTDVYGDGPVNAPWTRHTPPDPTLA</sequence>
<protein>
    <submittedName>
        <fullName evidence="6">Pyruvate dehydrogenase E1 component alpha subunit/2-oxoisovalerate dehydrogenase E1 component alpha subunit</fullName>
        <ecNumber evidence="6">1.2.4.1</ecNumber>
        <ecNumber evidence="6">1.2.4.4</ecNumber>
    </submittedName>
</protein>
<dbReference type="AlphaFoldDB" id="A0A841H6W1"/>
<dbReference type="PANTHER" id="PTHR11516:SF41">
    <property type="entry name" value="3-METHYL-2-OXOBUTANOATE DEHYDROGENASE SUBUNIT ALPHA"/>
    <property type="match status" value="1"/>
</dbReference>
<dbReference type="Pfam" id="PF00676">
    <property type="entry name" value="E1_dh"/>
    <property type="match status" value="1"/>
</dbReference>
<gene>
    <name evidence="6" type="ORF">HNQ61_005106</name>
</gene>
<organism evidence="6 7">
    <name type="scientific">Longimicrobium terrae</name>
    <dbReference type="NCBI Taxonomy" id="1639882"/>
    <lineage>
        <taxon>Bacteria</taxon>
        <taxon>Pseudomonadati</taxon>
        <taxon>Gemmatimonadota</taxon>
        <taxon>Longimicrobiia</taxon>
        <taxon>Longimicrobiales</taxon>
        <taxon>Longimicrobiaceae</taxon>
        <taxon>Longimicrobium</taxon>
    </lineage>
</organism>
<keyword evidence="2 6" id="KW-0560">Oxidoreductase</keyword>
<proteinExistence type="predicted"/>
<feature type="domain" description="Dehydrogenase E1 component" evidence="5">
    <location>
        <begin position="30"/>
        <end position="330"/>
    </location>
</feature>
<dbReference type="EC" id="1.2.4.1" evidence="6"/>
<accession>A0A841H6W1</accession>
<dbReference type="Gene3D" id="3.40.50.970">
    <property type="match status" value="1"/>
</dbReference>
<keyword evidence="6" id="KW-0670">Pyruvate</keyword>
<keyword evidence="7" id="KW-1185">Reference proteome</keyword>